<keyword evidence="7 8" id="KW-0472">Membrane</keyword>
<feature type="transmembrane region" description="Helical" evidence="8">
    <location>
        <begin position="43"/>
        <end position="62"/>
    </location>
</feature>
<gene>
    <name evidence="9" type="ORF">A3844_29025</name>
</gene>
<dbReference type="InterPro" id="IPR004761">
    <property type="entry name" value="Spore_GerAB"/>
</dbReference>
<evidence type="ECO:0000256" key="4">
    <source>
        <dbReference type="ARBA" id="ARBA00022544"/>
    </source>
</evidence>
<keyword evidence="4" id="KW-0309">Germination</keyword>
<sequence>MFVRADDKITTRQTSLFLTNSVLGAGILTLPRDVVESVKTPDAWMSVVLGGIIVMLVAVIMVKLSQQFPGKTIYQYSKRIVGGYPGGFLSLLLILYFLLSAGFQNRVLYKLN</sequence>
<name>A0ABX3EEQ8_9BACL</name>
<evidence type="ECO:0000256" key="6">
    <source>
        <dbReference type="ARBA" id="ARBA00022989"/>
    </source>
</evidence>
<dbReference type="PANTHER" id="PTHR34975:SF2">
    <property type="entry name" value="SPORE GERMINATION PROTEIN A2"/>
    <property type="match status" value="1"/>
</dbReference>
<reference evidence="9 10" key="1">
    <citation type="submission" date="2016-03" db="EMBL/GenBank/DDBJ databases">
        <authorList>
            <person name="Sant'Anna F.H."/>
            <person name="Ambrosini A."/>
            <person name="Souza R."/>
            <person name="Bach E."/>
            <person name="Fernandes G."/>
            <person name="Balsanelli E."/>
            <person name="Baura V.A."/>
            <person name="Souza E.M."/>
            <person name="Passaglia L."/>
        </authorList>
    </citation>
    <scope>NUCLEOTIDE SEQUENCE [LARGE SCALE GENOMIC DNA]</scope>
    <source>
        <strain evidence="9 10">P26E</strain>
    </source>
</reference>
<evidence type="ECO:0000256" key="2">
    <source>
        <dbReference type="ARBA" id="ARBA00007998"/>
    </source>
</evidence>
<keyword evidence="6 8" id="KW-1133">Transmembrane helix</keyword>
<dbReference type="PANTHER" id="PTHR34975">
    <property type="entry name" value="SPORE GERMINATION PROTEIN A2"/>
    <property type="match status" value="1"/>
</dbReference>
<evidence type="ECO:0000313" key="9">
    <source>
        <dbReference type="EMBL" id="OKP78486.1"/>
    </source>
</evidence>
<evidence type="ECO:0000256" key="8">
    <source>
        <dbReference type="SAM" id="Phobius"/>
    </source>
</evidence>
<comment type="subcellular location">
    <subcellularLocation>
        <location evidence="1">Membrane</location>
        <topology evidence="1">Multi-pass membrane protein</topology>
    </subcellularLocation>
</comment>
<feature type="transmembrane region" description="Helical" evidence="8">
    <location>
        <begin position="83"/>
        <end position="103"/>
    </location>
</feature>
<evidence type="ECO:0000256" key="1">
    <source>
        <dbReference type="ARBA" id="ARBA00004141"/>
    </source>
</evidence>
<proteinExistence type="inferred from homology"/>
<comment type="similarity">
    <text evidence="2">Belongs to the amino acid-polyamine-organocation (APC) superfamily. Spore germination protein (SGP) (TC 2.A.3.9) family.</text>
</comment>
<dbReference type="EMBL" id="LVWI01000097">
    <property type="protein sequence ID" value="OKP78486.1"/>
    <property type="molecule type" value="Genomic_DNA"/>
</dbReference>
<keyword evidence="5 8" id="KW-0812">Transmembrane</keyword>
<organism evidence="9 10">
    <name type="scientific">Paenibacillus helianthi</name>
    <dbReference type="NCBI Taxonomy" id="1349432"/>
    <lineage>
        <taxon>Bacteria</taxon>
        <taxon>Bacillati</taxon>
        <taxon>Bacillota</taxon>
        <taxon>Bacilli</taxon>
        <taxon>Bacillales</taxon>
        <taxon>Paenibacillaceae</taxon>
        <taxon>Paenibacillus</taxon>
    </lineage>
</organism>
<evidence type="ECO:0000256" key="3">
    <source>
        <dbReference type="ARBA" id="ARBA00022448"/>
    </source>
</evidence>
<dbReference type="Proteomes" id="UP000186058">
    <property type="component" value="Unassembled WGS sequence"/>
</dbReference>
<dbReference type="Pfam" id="PF03845">
    <property type="entry name" value="Spore_permease"/>
    <property type="match status" value="1"/>
</dbReference>
<evidence type="ECO:0000256" key="7">
    <source>
        <dbReference type="ARBA" id="ARBA00023136"/>
    </source>
</evidence>
<protein>
    <submittedName>
        <fullName evidence="9">Uncharacterized protein</fullName>
    </submittedName>
</protein>
<accession>A0ABX3EEQ8</accession>
<comment type="caution">
    <text evidence="9">The sequence shown here is derived from an EMBL/GenBank/DDBJ whole genome shotgun (WGS) entry which is preliminary data.</text>
</comment>
<evidence type="ECO:0000313" key="10">
    <source>
        <dbReference type="Proteomes" id="UP000186058"/>
    </source>
</evidence>
<keyword evidence="10" id="KW-1185">Reference proteome</keyword>
<dbReference type="Gene3D" id="1.20.1740.10">
    <property type="entry name" value="Amino acid/polyamine transporter I"/>
    <property type="match status" value="1"/>
</dbReference>
<keyword evidence="3" id="KW-0813">Transport</keyword>
<evidence type="ECO:0000256" key="5">
    <source>
        <dbReference type="ARBA" id="ARBA00022692"/>
    </source>
</evidence>